<reference evidence="1 2" key="1">
    <citation type="submission" date="2019-04" db="EMBL/GenBank/DDBJ databases">
        <title>Comparative genomics and transcriptomics to analyze fruiting body development in filamentous ascomycetes.</title>
        <authorList>
            <consortium name="DOE Joint Genome Institute"/>
            <person name="Lutkenhaus R."/>
            <person name="Traeger S."/>
            <person name="Breuer J."/>
            <person name="Kuo A."/>
            <person name="Lipzen A."/>
            <person name="Pangilinan J."/>
            <person name="Dilworth D."/>
            <person name="Sandor L."/>
            <person name="Poggeler S."/>
            <person name="Barry K."/>
            <person name="Grigoriev I.V."/>
            <person name="Nowrousian M."/>
        </authorList>
    </citation>
    <scope>NUCLEOTIDE SEQUENCE [LARGE SCALE GENOMIC DNA]</scope>
    <source>
        <strain evidence="1 2">CBS 389.68</strain>
    </source>
</reference>
<dbReference type="InParanoid" id="A0A4S2MSX1"/>
<dbReference type="Proteomes" id="UP000298138">
    <property type="component" value="Unassembled WGS sequence"/>
</dbReference>
<evidence type="ECO:0000313" key="2">
    <source>
        <dbReference type="Proteomes" id="UP000298138"/>
    </source>
</evidence>
<gene>
    <name evidence="1" type="ORF">EX30DRAFT_372875</name>
</gene>
<proteinExistence type="predicted"/>
<protein>
    <submittedName>
        <fullName evidence="1">Uncharacterized protein</fullName>
    </submittedName>
</protein>
<organism evidence="1 2">
    <name type="scientific">Ascodesmis nigricans</name>
    <dbReference type="NCBI Taxonomy" id="341454"/>
    <lineage>
        <taxon>Eukaryota</taxon>
        <taxon>Fungi</taxon>
        <taxon>Dikarya</taxon>
        <taxon>Ascomycota</taxon>
        <taxon>Pezizomycotina</taxon>
        <taxon>Pezizomycetes</taxon>
        <taxon>Pezizales</taxon>
        <taxon>Ascodesmidaceae</taxon>
        <taxon>Ascodesmis</taxon>
    </lineage>
</organism>
<keyword evidence="2" id="KW-1185">Reference proteome</keyword>
<evidence type="ECO:0000313" key="1">
    <source>
        <dbReference type="EMBL" id="TGZ79566.1"/>
    </source>
</evidence>
<dbReference type="AlphaFoldDB" id="A0A4S2MSX1"/>
<dbReference type="EMBL" id="ML220130">
    <property type="protein sequence ID" value="TGZ79566.1"/>
    <property type="molecule type" value="Genomic_DNA"/>
</dbReference>
<accession>A0A4S2MSX1</accession>
<sequence>MEAAGPSLLATGRGSWLVCATRLPISAVALSDRSEEQALAARLASLDLDVLHEKDRTRIALSDVSYDLDEGCNPESCVHLGKLIELTEEHQHTLADLEEARNDLVKPNREESELSAIEVEDELSVQIQHRDTLNGDLENERHEATFIADELFQQIQYRDSVMDDL</sequence>
<name>A0A4S2MSX1_9PEZI</name>